<dbReference type="Gene3D" id="2.160.10.10">
    <property type="entry name" value="Hexapeptide repeat proteins"/>
    <property type="match status" value="1"/>
</dbReference>
<evidence type="ECO:0000313" key="5">
    <source>
        <dbReference type="Proteomes" id="UP000321945"/>
    </source>
</evidence>
<dbReference type="GO" id="GO:0005829">
    <property type="term" value="C:cytosol"/>
    <property type="evidence" value="ECO:0007669"/>
    <property type="project" value="TreeGrafter"/>
</dbReference>
<dbReference type="EMBL" id="VORU01000022">
    <property type="protein sequence ID" value="TXD67864.1"/>
    <property type="molecule type" value="Genomic_DNA"/>
</dbReference>
<reference evidence="4 5" key="1">
    <citation type="submission" date="2019-08" db="EMBL/GenBank/DDBJ databases">
        <title>Genome of Aequorivita lipolytica Y10-2 (type strain).</title>
        <authorList>
            <person name="Bowman J.P."/>
        </authorList>
    </citation>
    <scope>NUCLEOTIDE SEQUENCE [LARGE SCALE GENOMIC DNA]</scope>
    <source>
        <strain evidence="4 5">Y10-2</strain>
    </source>
</reference>
<dbReference type="PANTHER" id="PTHR23416">
    <property type="entry name" value="SIALIC ACID SYNTHASE-RELATED"/>
    <property type="match status" value="1"/>
</dbReference>
<keyword evidence="3" id="KW-0472">Membrane</keyword>
<name>A0A5C6YL94_9FLAO</name>
<evidence type="ECO:0000256" key="1">
    <source>
        <dbReference type="ARBA" id="ARBA00007274"/>
    </source>
</evidence>
<comment type="similarity">
    <text evidence="1">Belongs to the transferase hexapeptide repeat family.</text>
</comment>
<dbReference type="InterPro" id="IPR051159">
    <property type="entry name" value="Hexapeptide_acetyltransf"/>
</dbReference>
<dbReference type="PANTHER" id="PTHR23416:SF23">
    <property type="entry name" value="ACETYLTRANSFERASE C18B11.09C-RELATED"/>
    <property type="match status" value="1"/>
</dbReference>
<evidence type="ECO:0000313" key="4">
    <source>
        <dbReference type="EMBL" id="TXD67864.1"/>
    </source>
</evidence>
<feature type="transmembrane region" description="Helical" evidence="3">
    <location>
        <begin position="6"/>
        <end position="29"/>
    </location>
</feature>
<keyword evidence="3" id="KW-0812">Transmembrane</keyword>
<keyword evidence="3" id="KW-1133">Transmembrane helix</keyword>
<comment type="caution">
    <text evidence="4">The sequence shown here is derived from an EMBL/GenBank/DDBJ whole genome shotgun (WGS) entry which is preliminary data.</text>
</comment>
<keyword evidence="5" id="KW-1185">Reference proteome</keyword>
<evidence type="ECO:0000256" key="2">
    <source>
        <dbReference type="ARBA" id="ARBA00022679"/>
    </source>
</evidence>
<dbReference type="RefSeq" id="WP_111815796.1">
    <property type="nucleotide sequence ID" value="NZ_CBCRZQ010000004.1"/>
</dbReference>
<keyword evidence="4" id="KW-0012">Acyltransferase</keyword>
<keyword evidence="2 4" id="KW-0808">Transferase</keyword>
<dbReference type="GO" id="GO:0008374">
    <property type="term" value="F:O-acyltransferase activity"/>
    <property type="evidence" value="ECO:0007669"/>
    <property type="project" value="TreeGrafter"/>
</dbReference>
<protein>
    <submittedName>
        <fullName evidence="4">Acyltransferase</fullName>
    </submittedName>
</protein>
<evidence type="ECO:0000256" key="3">
    <source>
        <dbReference type="SAM" id="Phobius"/>
    </source>
</evidence>
<dbReference type="Proteomes" id="UP000321945">
    <property type="component" value="Unassembled WGS sequence"/>
</dbReference>
<gene>
    <name evidence="4" type="ORF">ESV24_14775</name>
</gene>
<dbReference type="AlphaFoldDB" id="A0A5C6YL94"/>
<organism evidence="4 5">
    <name type="scientific">Aequorivita lipolytica</name>
    <dbReference type="NCBI Taxonomy" id="153267"/>
    <lineage>
        <taxon>Bacteria</taxon>
        <taxon>Pseudomonadati</taxon>
        <taxon>Bacteroidota</taxon>
        <taxon>Flavobacteriia</taxon>
        <taxon>Flavobacteriales</taxon>
        <taxon>Flavobacteriaceae</taxon>
        <taxon>Aequorivita</taxon>
    </lineage>
</organism>
<dbReference type="InterPro" id="IPR011004">
    <property type="entry name" value="Trimer_LpxA-like_sf"/>
</dbReference>
<sequence length="170" mass="18458">MKLKFSILYSWLIRTLTFFLPNIPFLMRFRGFLYSVMMKECGKDFQVTSSAIINSLSGLIIKNHVYIGPNTVIIGVDIIIEDEVLIGPNCVISGGNHSFLNGSFRFAPSIGAPVLIKKGSWIAANCTITAGAVMPHRSILAAGAVLSQKFTDGDALYGGIPAKFIKTINT</sequence>
<dbReference type="CDD" id="cd04647">
    <property type="entry name" value="LbH_MAT_like"/>
    <property type="match status" value="1"/>
</dbReference>
<accession>A0A5C6YL94</accession>
<dbReference type="SUPFAM" id="SSF51161">
    <property type="entry name" value="Trimeric LpxA-like enzymes"/>
    <property type="match status" value="1"/>
</dbReference>
<dbReference type="OrthoDB" id="1115300at2"/>
<proteinExistence type="inferred from homology"/>